<feature type="transmembrane region" description="Helical" evidence="4">
    <location>
        <begin position="294"/>
        <end position="316"/>
    </location>
</feature>
<accession>A0ABT1WGL6</accession>
<reference evidence="6 7" key="1">
    <citation type="submission" date="2022-07" db="EMBL/GenBank/DDBJ databases">
        <authorList>
            <person name="Xamxidin M."/>
            <person name="Wu M."/>
        </authorList>
    </citation>
    <scope>NUCLEOTIDE SEQUENCE [LARGE SCALE GENOMIC DNA]</scope>
    <source>
        <strain evidence="6 7">NBRC 111650</strain>
    </source>
</reference>
<dbReference type="PANTHER" id="PTHR23537">
    <property type="match status" value="1"/>
</dbReference>
<keyword evidence="3 4" id="KW-0472">Membrane</keyword>
<keyword evidence="2 4" id="KW-1133">Transmembrane helix</keyword>
<dbReference type="Proteomes" id="UP001204142">
    <property type="component" value="Unassembled WGS sequence"/>
</dbReference>
<protein>
    <submittedName>
        <fullName evidence="6">YbfB/YjiJ family MFS transporter</fullName>
    </submittedName>
</protein>
<dbReference type="PANTHER" id="PTHR23537:SF1">
    <property type="entry name" value="SUGAR TRANSPORTER"/>
    <property type="match status" value="1"/>
</dbReference>
<evidence type="ECO:0000313" key="7">
    <source>
        <dbReference type="Proteomes" id="UP001204142"/>
    </source>
</evidence>
<evidence type="ECO:0000256" key="2">
    <source>
        <dbReference type="ARBA" id="ARBA00022989"/>
    </source>
</evidence>
<feature type="transmembrane region" description="Helical" evidence="4">
    <location>
        <begin position="36"/>
        <end position="55"/>
    </location>
</feature>
<evidence type="ECO:0000256" key="4">
    <source>
        <dbReference type="SAM" id="Phobius"/>
    </source>
</evidence>
<feature type="domain" description="Major facilitator superfamily (MFS) profile" evidence="5">
    <location>
        <begin position="35"/>
        <end position="411"/>
    </location>
</feature>
<dbReference type="SUPFAM" id="SSF103473">
    <property type="entry name" value="MFS general substrate transporter"/>
    <property type="match status" value="1"/>
</dbReference>
<dbReference type="RefSeq" id="WP_256764480.1">
    <property type="nucleotide sequence ID" value="NZ_JANIGO010000003.1"/>
</dbReference>
<comment type="caution">
    <text evidence="6">The sequence shown here is derived from an EMBL/GenBank/DDBJ whole genome shotgun (WGS) entry which is preliminary data.</text>
</comment>
<feature type="transmembrane region" description="Helical" evidence="4">
    <location>
        <begin position="361"/>
        <end position="379"/>
    </location>
</feature>
<feature type="transmembrane region" description="Helical" evidence="4">
    <location>
        <begin position="102"/>
        <end position="120"/>
    </location>
</feature>
<feature type="transmembrane region" description="Helical" evidence="4">
    <location>
        <begin position="166"/>
        <end position="187"/>
    </location>
</feature>
<evidence type="ECO:0000256" key="1">
    <source>
        <dbReference type="ARBA" id="ARBA00022692"/>
    </source>
</evidence>
<dbReference type="InterPro" id="IPR036259">
    <property type="entry name" value="MFS_trans_sf"/>
</dbReference>
<dbReference type="Gene3D" id="1.20.1250.20">
    <property type="entry name" value="MFS general substrate transporter like domains"/>
    <property type="match status" value="2"/>
</dbReference>
<feature type="transmembrane region" description="Helical" evidence="4">
    <location>
        <begin position="270"/>
        <end position="287"/>
    </location>
</feature>
<dbReference type="InterPro" id="IPR010645">
    <property type="entry name" value="MFS_4"/>
</dbReference>
<organism evidence="6 7">
    <name type="scientific">Limnobacter humi</name>
    <dbReference type="NCBI Taxonomy" id="1778671"/>
    <lineage>
        <taxon>Bacteria</taxon>
        <taxon>Pseudomonadati</taxon>
        <taxon>Pseudomonadota</taxon>
        <taxon>Betaproteobacteria</taxon>
        <taxon>Burkholderiales</taxon>
        <taxon>Burkholderiaceae</taxon>
        <taxon>Limnobacter</taxon>
    </lineage>
</organism>
<dbReference type="InterPro" id="IPR020846">
    <property type="entry name" value="MFS_dom"/>
</dbReference>
<name>A0ABT1WGL6_9BURK</name>
<feature type="transmembrane region" description="Helical" evidence="4">
    <location>
        <begin position="193"/>
        <end position="213"/>
    </location>
</feature>
<gene>
    <name evidence="6" type="ORF">NQT62_09500</name>
</gene>
<feature type="transmembrane region" description="Helical" evidence="4">
    <location>
        <begin position="234"/>
        <end position="258"/>
    </location>
</feature>
<evidence type="ECO:0000259" key="5">
    <source>
        <dbReference type="PROSITE" id="PS50850"/>
    </source>
</evidence>
<dbReference type="PROSITE" id="PS50850">
    <property type="entry name" value="MFS"/>
    <property type="match status" value="1"/>
</dbReference>
<dbReference type="Pfam" id="PF06779">
    <property type="entry name" value="MFS_4"/>
    <property type="match status" value="1"/>
</dbReference>
<feature type="transmembrane region" description="Helical" evidence="4">
    <location>
        <begin position="322"/>
        <end position="349"/>
    </location>
</feature>
<keyword evidence="1 4" id="KW-0812">Transmembrane</keyword>
<feature type="transmembrane region" description="Helical" evidence="4">
    <location>
        <begin position="132"/>
        <end position="154"/>
    </location>
</feature>
<feature type="transmembrane region" description="Helical" evidence="4">
    <location>
        <begin position="385"/>
        <end position="406"/>
    </location>
</feature>
<evidence type="ECO:0000313" key="6">
    <source>
        <dbReference type="EMBL" id="MCQ8896665.1"/>
    </source>
</evidence>
<proteinExistence type="predicted"/>
<dbReference type="EMBL" id="JANIGO010000003">
    <property type="protein sequence ID" value="MCQ8896665.1"/>
    <property type="molecule type" value="Genomic_DNA"/>
</dbReference>
<feature type="transmembrane region" description="Helical" evidence="4">
    <location>
        <begin position="75"/>
        <end position="95"/>
    </location>
</feature>
<sequence>MAQRSTLGASNRLARFMNTATPPKTGILQPTHRAQVLFAGICALLLTVGISRFAYTPLLPVMRTEAGLSYLAGGWLATFNYVGYIAGALLAANVADLTTKFVLYRIGLVLGVVSTFAMGMTTDPVLWSILRFIGGLSSTAGMLLASGLVLNWLMRQGHKPELGLHFAGVGLGIMLSGAAVAIMIPHLQWDAQWIAFGVLAMITLLPAWFWLPAPLAVSAQAQAMSPPPPSSKTLNLLLATYFCAGFGYVLSATFIVAILEKLPLLAGRGSWVWVIVGLAAAPSSFVWDRIARSTGVIGALLIAYVLQIVSIVLPVITEGVALNIVSAILFGGTFVGIVSLTLTLIGRYFPANPAKAMAKLTLSYGVAQIAAPAMAGYIAAATGSYSGSLLVATGVMLVGTVLLVPLRRDELDQR</sequence>
<keyword evidence="7" id="KW-1185">Reference proteome</keyword>
<evidence type="ECO:0000256" key="3">
    <source>
        <dbReference type="ARBA" id="ARBA00023136"/>
    </source>
</evidence>